<keyword evidence="7 10" id="KW-0472">Membrane</keyword>
<evidence type="ECO:0000256" key="2">
    <source>
        <dbReference type="ARBA" id="ARBA00022448"/>
    </source>
</evidence>
<dbReference type="SUPFAM" id="SSF56935">
    <property type="entry name" value="Porins"/>
    <property type="match status" value="1"/>
</dbReference>
<evidence type="ECO:0000256" key="11">
    <source>
        <dbReference type="RuleBase" id="RU003357"/>
    </source>
</evidence>
<keyword evidence="3 10" id="KW-1134">Transmembrane beta strand</keyword>
<comment type="subcellular location">
    <subcellularLocation>
        <location evidence="1 10">Cell outer membrane</location>
        <topology evidence="1 10">Multi-pass membrane protein</topology>
    </subcellularLocation>
</comment>
<dbReference type="InterPro" id="IPR012910">
    <property type="entry name" value="Plug_dom"/>
</dbReference>
<evidence type="ECO:0008006" key="17">
    <source>
        <dbReference type="Google" id="ProtNLM"/>
    </source>
</evidence>
<evidence type="ECO:0000256" key="6">
    <source>
        <dbReference type="ARBA" id="ARBA00023077"/>
    </source>
</evidence>
<accession>A0A1P8KML0</accession>
<keyword evidence="4 10" id="KW-0812">Transmembrane</keyword>
<feature type="domain" description="TonB-dependent receptor-like beta-barrel" evidence="13">
    <location>
        <begin position="209"/>
        <end position="577"/>
    </location>
</feature>
<dbReference type="Gene3D" id="2.170.130.10">
    <property type="entry name" value="TonB-dependent receptor, plug domain"/>
    <property type="match status" value="1"/>
</dbReference>
<dbReference type="InterPro" id="IPR039426">
    <property type="entry name" value="TonB-dep_rcpt-like"/>
</dbReference>
<dbReference type="RefSeq" id="WP_076086755.1">
    <property type="nucleotide sequence ID" value="NZ_CP019070.1"/>
</dbReference>
<proteinExistence type="inferred from homology"/>
<evidence type="ECO:0000256" key="5">
    <source>
        <dbReference type="ARBA" id="ARBA00022729"/>
    </source>
</evidence>
<protein>
    <recommendedName>
        <fullName evidence="17">TonB-dependent receptor</fullName>
    </recommendedName>
</protein>
<name>A0A1P8KML0_9BACT</name>
<comment type="similarity">
    <text evidence="10 11">Belongs to the TonB-dependent receptor family.</text>
</comment>
<dbReference type="Proteomes" id="UP000186074">
    <property type="component" value="Chromosome"/>
</dbReference>
<sequence length="603" mass="67626">MNKKISTSLGLSLLIATNIYANDTAQLDEITVTSATKSSQSIKDVTSNIDVITKEELEERNFTTVSEALNTLAGISYTSNGGLGKATSIRVRGFDSDRVLLLLDGVRLNDLTGTSGAQIQHLQISDIKQIEVIKGAQSGIWGADATSGVINIISNPIKSGLHGNINLEAGSFNTKKISTNISYKNEKISTKISHSFLDTDGFTAQAPRGTDVNSYEKDGYINRTTSAKVDYKLNDSNKIALSHTFINADNEADSYNNPNGSSDSEFKNRITSVNLENISSNFTTDISFKRSDFKRNYPTGYTKSFNGDINEYGIKSNLKYNTDSFLLFGFDYKDFEHKDDINEKYNNKGIFLTNSNKFNNLVVTESLRYDKYTAFDNKLTGKLGLKYSFNQSIYLSANAGTAYNVPTPYERFGPYSNSSYDLQPDTTKSADVTFGFNGLKLTYFHNKIKNMKTFDKSTFEYANLDGTSTIKGFEIEYKKEILLDLLTTLNYTKNYAKDNEKYKLERVPTETFKVSFDYYGIDKLHIGINSEYVGDRVEYSYGTHTVDARTGNYTVWNSVINYEINKTFSTYLKVDNLFNKYYQTVDGYATAERSAYVGLKATF</sequence>
<dbReference type="STRING" id="1850254.LPB137_07960"/>
<dbReference type="Pfam" id="PF00593">
    <property type="entry name" value="TonB_dep_Rec_b-barrel"/>
    <property type="match status" value="1"/>
</dbReference>
<dbReference type="PROSITE" id="PS52016">
    <property type="entry name" value="TONB_DEPENDENT_REC_3"/>
    <property type="match status" value="1"/>
</dbReference>
<evidence type="ECO:0000256" key="3">
    <source>
        <dbReference type="ARBA" id="ARBA00022452"/>
    </source>
</evidence>
<reference evidence="15 16" key="1">
    <citation type="submission" date="2017-01" db="EMBL/GenBank/DDBJ databases">
        <title>Genome sequencing of Arcobacter sp. LPB0137.</title>
        <authorList>
            <person name="Lee G.-W."/>
            <person name="Yi H."/>
        </authorList>
    </citation>
    <scope>NUCLEOTIDE SEQUENCE [LARGE SCALE GENOMIC DNA]</scope>
    <source>
        <strain evidence="15 16">LPB0137</strain>
    </source>
</reference>
<dbReference type="AlphaFoldDB" id="A0A1P8KML0"/>
<evidence type="ECO:0000256" key="7">
    <source>
        <dbReference type="ARBA" id="ARBA00023136"/>
    </source>
</evidence>
<dbReference type="OrthoDB" id="9763670at2"/>
<dbReference type="Pfam" id="PF07715">
    <property type="entry name" value="Plug"/>
    <property type="match status" value="1"/>
</dbReference>
<evidence type="ECO:0000259" key="14">
    <source>
        <dbReference type="Pfam" id="PF07715"/>
    </source>
</evidence>
<dbReference type="GO" id="GO:0044718">
    <property type="term" value="P:siderophore transmembrane transport"/>
    <property type="evidence" value="ECO:0007669"/>
    <property type="project" value="TreeGrafter"/>
</dbReference>
<evidence type="ECO:0000313" key="16">
    <source>
        <dbReference type="Proteomes" id="UP000186074"/>
    </source>
</evidence>
<dbReference type="GO" id="GO:0015344">
    <property type="term" value="F:siderophore uptake transmembrane transporter activity"/>
    <property type="evidence" value="ECO:0007669"/>
    <property type="project" value="TreeGrafter"/>
</dbReference>
<dbReference type="Gene3D" id="2.40.170.20">
    <property type="entry name" value="TonB-dependent receptor, beta-barrel domain"/>
    <property type="match status" value="1"/>
</dbReference>
<evidence type="ECO:0000313" key="15">
    <source>
        <dbReference type="EMBL" id="APW65791.1"/>
    </source>
</evidence>
<evidence type="ECO:0000256" key="4">
    <source>
        <dbReference type="ARBA" id="ARBA00022692"/>
    </source>
</evidence>
<dbReference type="EMBL" id="CP019070">
    <property type="protein sequence ID" value="APW65791.1"/>
    <property type="molecule type" value="Genomic_DNA"/>
</dbReference>
<dbReference type="InterPro" id="IPR036942">
    <property type="entry name" value="Beta-barrel_TonB_sf"/>
</dbReference>
<evidence type="ECO:0000259" key="13">
    <source>
        <dbReference type="Pfam" id="PF00593"/>
    </source>
</evidence>
<keyword evidence="16" id="KW-1185">Reference proteome</keyword>
<keyword evidence="8" id="KW-0675">Receptor</keyword>
<feature type="domain" description="TonB-dependent receptor plug" evidence="14">
    <location>
        <begin position="42"/>
        <end position="149"/>
    </location>
</feature>
<dbReference type="CDD" id="cd01347">
    <property type="entry name" value="ligand_gated_channel"/>
    <property type="match status" value="1"/>
</dbReference>
<dbReference type="GO" id="GO:0009279">
    <property type="term" value="C:cell outer membrane"/>
    <property type="evidence" value="ECO:0007669"/>
    <property type="project" value="UniProtKB-SubCell"/>
</dbReference>
<evidence type="ECO:0000256" key="9">
    <source>
        <dbReference type="ARBA" id="ARBA00023237"/>
    </source>
</evidence>
<keyword evidence="9 10" id="KW-0998">Cell outer membrane</keyword>
<keyword evidence="6 11" id="KW-0798">TonB box</keyword>
<dbReference type="KEGG" id="alp:LPB137_07960"/>
<feature type="chain" id="PRO_5013383540" description="TonB-dependent receptor" evidence="12">
    <location>
        <begin position="22"/>
        <end position="603"/>
    </location>
</feature>
<evidence type="ECO:0000256" key="12">
    <source>
        <dbReference type="SAM" id="SignalP"/>
    </source>
</evidence>
<dbReference type="InterPro" id="IPR037066">
    <property type="entry name" value="Plug_dom_sf"/>
</dbReference>
<dbReference type="PANTHER" id="PTHR30069:SF29">
    <property type="entry name" value="HEMOGLOBIN AND HEMOGLOBIN-HAPTOGLOBIN-BINDING PROTEIN 1-RELATED"/>
    <property type="match status" value="1"/>
</dbReference>
<evidence type="ECO:0000256" key="10">
    <source>
        <dbReference type="PROSITE-ProRule" id="PRU01360"/>
    </source>
</evidence>
<organism evidence="15 16">
    <name type="scientific">Poseidonibacter parvus</name>
    <dbReference type="NCBI Taxonomy" id="1850254"/>
    <lineage>
        <taxon>Bacteria</taxon>
        <taxon>Pseudomonadati</taxon>
        <taxon>Campylobacterota</taxon>
        <taxon>Epsilonproteobacteria</taxon>
        <taxon>Campylobacterales</taxon>
        <taxon>Arcobacteraceae</taxon>
        <taxon>Poseidonibacter</taxon>
    </lineage>
</organism>
<keyword evidence="5 12" id="KW-0732">Signal</keyword>
<evidence type="ECO:0000256" key="8">
    <source>
        <dbReference type="ARBA" id="ARBA00023170"/>
    </source>
</evidence>
<evidence type="ECO:0000256" key="1">
    <source>
        <dbReference type="ARBA" id="ARBA00004571"/>
    </source>
</evidence>
<dbReference type="PANTHER" id="PTHR30069">
    <property type="entry name" value="TONB-DEPENDENT OUTER MEMBRANE RECEPTOR"/>
    <property type="match status" value="1"/>
</dbReference>
<feature type="signal peptide" evidence="12">
    <location>
        <begin position="1"/>
        <end position="21"/>
    </location>
</feature>
<keyword evidence="2 10" id="KW-0813">Transport</keyword>
<dbReference type="InterPro" id="IPR000531">
    <property type="entry name" value="Beta-barrel_TonB"/>
</dbReference>
<gene>
    <name evidence="15" type="ORF">LPB137_07960</name>
</gene>